<reference evidence="1 2" key="1">
    <citation type="submission" date="2020-08" db="EMBL/GenBank/DDBJ databases">
        <title>Genomic Encyclopedia of Type Strains, Phase IV (KMG-V): Genome sequencing to study the core and pangenomes of soil and plant-associated prokaryotes.</title>
        <authorList>
            <person name="Whitman W."/>
        </authorList>
    </citation>
    <scope>NUCLEOTIDE SEQUENCE [LARGE SCALE GENOMIC DNA]</scope>
    <source>
        <strain evidence="1 2">MP7CTX6</strain>
    </source>
</reference>
<evidence type="ECO:0000313" key="2">
    <source>
        <dbReference type="Proteomes" id="UP000537718"/>
    </source>
</evidence>
<dbReference type="RefSeq" id="WP_183866266.1">
    <property type="nucleotide sequence ID" value="NZ_JACHCF010000002.1"/>
</dbReference>
<dbReference type="EMBL" id="JACHCF010000002">
    <property type="protein sequence ID" value="MBB5620255.1"/>
    <property type="molecule type" value="Genomic_DNA"/>
</dbReference>
<evidence type="ECO:0008006" key="3">
    <source>
        <dbReference type="Google" id="ProtNLM"/>
    </source>
</evidence>
<dbReference type="Proteomes" id="UP000537718">
    <property type="component" value="Unassembled WGS sequence"/>
</dbReference>
<organism evidence="1 2">
    <name type="scientific">Pedobacter cryoconitis</name>
    <dbReference type="NCBI Taxonomy" id="188932"/>
    <lineage>
        <taxon>Bacteria</taxon>
        <taxon>Pseudomonadati</taxon>
        <taxon>Bacteroidota</taxon>
        <taxon>Sphingobacteriia</taxon>
        <taxon>Sphingobacteriales</taxon>
        <taxon>Sphingobacteriaceae</taxon>
        <taxon>Pedobacter</taxon>
    </lineage>
</organism>
<dbReference type="AlphaFoldDB" id="A0A7W8YR61"/>
<name>A0A7W8YR61_9SPHI</name>
<protein>
    <recommendedName>
        <fullName evidence="3">Glycosyl transferase family 2</fullName>
    </recommendedName>
</protein>
<proteinExistence type="predicted"/>
<gene>
    <name evidence="1" type="ORF">HDE69_001293</name>
</gene>
<sequence>MSIIKVGYLISYDYEFVKTSLPRVYNSVTEIVFAVDINRKTWAGEDFFISDDFWKWVSKIDVENKITIYEDDFSIPGLTTMECDTRERNMLGKRMGACDWYVQIDSDEYFLDFEAFAAKLREFKPVVPTTICCNVTTLFKELNTGYLLIDESVETLSFATNNPVYHVARNNQSGNEHLYWDDLVLHQSWARTPDEIKLKLTNWGHKDDFNTTSLYKLWNAIDEFNYHCLSNFHPLSPSTWPKLKFIPGDVNEILNSSLLKELRGKNGLSSRKKKNFLSRLWKKIKSSF</sequence>
<comment type="caution">
    <text evidence="1">The sequence shown here is derived from an EMBL/GenBank/DDBJ whole genome shotgun (WGS) entry which is preliminary data.</text>
</comment>
<evidence type="ECO:0000313" key="1">
    <source>
        <dbReference type="EMBL" id="MBB5620255.1"/>
    </source>
</evidence>
<accession>A0A7W8YR61</accession>